<organism evidence="2 3">
    <name type="scientific">Podospora didyma</name>
    <dbReference type="NCBI Taxonomy" id="330526"/>
    <lineage>
        <taxon>Eukaryota</taxon>
        <taxon>Fungi</taxon>
        <taxon>Dikarya</taxon>
        <taxon>Ascomycota</taxon>
        <taxon>Pezizomycotina</taxon>
        <taxon>Sordariomycetes</taxon>
        <taxon>Sordariomycetidae</taxon>
        <taxon>Sordariales</taxon>
        <taxon>Podosporaceae</taxon>
        <taxon>Podospora</taxon>
    </lineage>
</organism>
<evidence type="ECO:0000256" key="1">
    <source>
        <dbReference type="SAM" id="MobiDB-lite"/>
    </source>
</evidence>
<evidence type="ECO:0000313" key="3">
    <source>
        <dbReference type="Proteomes" id="UP001285441"/>
    </source>
</evidence>
<proteinExistence type="predicted"/>
<dbReference type="AlphaFoldDB" id="A0AAE0NHV0"/>
<feature type="compositionally biased region" description="Basic and acidic residues" evidence="1">
    <location>
        <begin position="123"/>
        <end position="144"/>
    </location>
</feature>
<dbReference type="Proteomes" id="UP001285441">
    <property type="component" value="Unassembled WGS sequence"/>
</dbReference>
<comment type="caution">
    <text evidence="2">The sequence shown here is derived from an EMBL/GenBank/DDBJ whole genome shotgun (WGS) entry which is preliminary data.</text>
</comment>
<reference evidence="2" key="2">
    <citation type="submission" date="2023-06" db="EMBL/GenBank/DDBJ databases">
        <authorList>
            <consortium name="Lawrence Berkeley National Laboratory"/>
            <person name="Haridas S."/>
            <person name="Hensen N."/>
            <person name="Bonometti L."/>
            <person name="Westerberg I."/>
            <person name="Brannstrom I.O."/>
            <person name="Guillou S."/>
            <person name="Cros-Aarteil S."/>
            <person name="Calhoun S."/>
            <person name="Kuo A."/>
            <person name="Mondo S."/>
            <person name="Pangilinan J."/>
            <person name="Riley R."/>
            <person name="LaButti K."/>
            <person name="Andreopoulos B."/>
            <person name="Lipzen A."/>
            <person name="Chen C."/>
            <person name="Yanf M."/>
            <person name="Daum C."/>
            <person name="Ng V."/>
            <person name="Clum A."/>
            <person name="Steindorff A."/>
            <person name="Ohm R."/>
            <person name="Martin F."/>
            <person name="Silar P."/>
            <person name="Natvig D."/>
            <person name="Lalanne C."/>
            <person name="Gautier V."/>
            <person name="Ament-velasquez S.L."/>
            <person name="Kruys A."/>
            <person name="Hutchinson M.I."/>
            <person name="Powell A.J."/>
            <person name="Barry K."/>
            <person name="Miller A.N."/>
            <person name="Grigoriev I.V."/>
            <person name="Debuchy R."/>
            <person name="Gladieux P."/>
            <person name="Thoren M.H."/>
            <person name="Johannesson H."/>
        </authorList>
    </citation>
    <scope>NUCLEOTIDE SEQUENCE</scope>
    <source>
        <strain evidence="2">CBS 232.78</strain>
    </source>
</reference>
<name>A0AAE0NHV0_9PEZI</name>
<reference evidence="2" key="1">
    <citation type="journal article" date="2023" name="Mol. Phylogenet. Evol.">
        <title>Genome-scale phylogeny and comparative genomics of the fungal order Sordariales.</title>
        <authorList>
            <person name="Hensen N."/>
            <person name="Bonometti L."/>
            <person name="Westerberg I."/>
            <person name="Brannstrom I.O."/>
            <person name="Guillou S."/>
            <person name="Cros-Aarteil S."/>
            <person name="Calhoun S."/>
            <person name="Haridas S."/>
            <person name="Kuo A."/>
            <person name="Mondo S."/>
            <person name="Pangilinan J."/>
            <person name="Riley R."/>
            <person name="LaButti K."/>
            <person name="Andreopoulos B."/>
            <person name="Lipzen A."/>
            <person name="Chen C."/>
            <person name="Yan M."/>
            <person name="Daum C."/>
            <person name="Ng V."/>
            <person name="Clum A."/>
            <person name="Steindorff A."/>
            <person name="Ohm R.A."/>
            <person name="Martin F."/>
            <person name="Silar P."/>
            <person name="Natvig D.O."/>
            <person name="Lalanne C."/>
            <person name="Gautier V."/>
            <person name="Ament-Velasquez S.L."/>
            <person name="Kruys A."/>
            <person name="Hutchinson M.I."/>
            <person name="Powell A.J."/>
            <person name="Barry K."/>
            <person name="Miller A.N."/>
            <person name="Grigoriev I.V."/>
            <person name="Debuchy R."/>
            <person name="Gladieux P."/>
            <person name="Hiltunen Thoren M."/>
            <person name="Johannesson H."/>
        </authorList>
    </citation>
    <scope>NUCLEOTIDE SEQUENCE</scope>
    <source>
        <strain evidence="2">CBS 232.78</strain>
    </source>
</reference>
<dbReference type="EMBL" id="JAULSW010000005">
    <property type="protein sequence ID" value="KAK3381769.1"/>
    <property type="molecule type" value="Genomic_DNA"/>
</dbReference>
<keyword evidence="3" id="KW-1185">Reference proteome</keyword>
<protein>
    <submittedName>
        <fullName evidence="2">Uncharacterized protein</fullName>
    </submittedName>
</protein>
<accession>A0AAE0NHV0</accession>
<evidence type="ECO:0000313" key="2">
    <source>
        <dbReference type="EMBL" id="KAK3381769.1"/>
    </source>
</evidence>
<feature type="region of interest" description="Disordered" evidence="1">
    <location>
        <begin position="117"/>
        <end position="163"/>
    </location>
</feature>
<sequence length="163" mass="17444">MAATIPRVTKPAMGILRAAALRPVACGGRRFFSATIPRAGIAVTGKPVDDIDVAFDYPSDAQGAYPHADSARPGMPSMAARLDKEKGWPDNSMLYLAVLTMGIGALYMSLKSISNPAEISSSSRERQADPGTDARRSTSYQHHDHPAHKPNNAPMEKWIGRGG</sequence>
<gene>
    <name evidence="2" type="ORF">B0H63DRAFT_451071</name>
</gene>